<dbReference type="EMBL" id="MZGT01000082">
    <property type="protein sequence ID" value="OPJ57881.1"/>
    <property type="molecule type" value="Genomic_DNA"/>
</dbReference>
<reference evidence="2 4" key="2">
    <citation type="submission" date="2018-08" db="EMBL/GenBank/DDBJ databases">
        <title>Genome of Clostridium chromiireducens C1, DSM12136.</title>
        <authorList>
            <person name="Xing M."/>
            <person name="Wei Y."/>
            <person name="Ang E.L."/>
            <person name="Zhao H."/>
            <person name="Zhang Y."/>
        </authorList>
    </citation>
    <scope>NUCLEOTIDE SEQUENCE [LARGE SCALE GENOMIC DNA]</scope>
    <source>
        <strain evidence="2 4">C1</strain>
    </source>
</reference>
<accession>A0A1V4ID35</accession>
<dbReference type="Pfam" id="PF19822">
    <property type="entry name" value="DUF6304"/>
    <property type="match status" value="1"/>
</dbReference>
<evidence type="ECO:0000313" key="3">
    <source>
        <dbReference type="Proteomes" id="UP000191056"/>
    </source>
</evidence>
<evidence type="ECO:0000313" key="2">
    <source>
        <dbReference type="EMBL" id="RII35550.1"/>
    </source>
</evidence>
<name>A0A1V4ID35_9CLOT</name>
<gene>
    <name evidence="1" type="ORF">CLCHR_41790</name>
    <name evidence="2" type="ORF">D2A34_10265</name>
</gene>
<dbReference type="EMBL" id="QXDJ01000002">
    <property type="protein sequence ID" value="RII35550.1"/>
    <property type="molecule type" value="Genomic_DNA"/>
</dbReference>
<protein>
    <submittedName>
        <fullName evidence="1">Uncharacterized protein</fullName>
    </submittedName>
</protein>
<dbReference type="Proteomes" id="UP000265930">
    <property type="component" value="Unassembled WGS sequence"/>
</dbReference>
<keyword evidence="3" id="KW-1185">Reference proteome</keyword>
<proteinExistence type="predicted"/>
<organism evidence="1 3">
    <name type="scientific">Clostridium chromiireducens</name>
    <dbReference type="NCBI Taxonomy" id="225345"/>
    <lineage>
        <taxon>Bacteria</taxon>
        <taxon>Bacillati</taxon>
        <taxon>Bacillota</taxon>
        <taxon>Clostridia</taxon>
        <taxon>Eubacteriales</taxon>
        <taxon>Clostridiaceae</taxon>
        <taxon>Clostridium</taxon>
    </lineage>
</organism>
<reference evidence="1 3" key="1">
    <citation type="submission" date="2017-03" db="EMBL/GenBank/DDBJ databases">
        <title>Genome sequence of Clostridium chromiireducens DSM 23318.</title>
        <authorList>
            <person name="Poehlein A."/>
            <person name="Daniel R."/>
        </authorList>
    </citation>
    <scope>NUCLEOTIDE SEQUENCE [LARGE SCALE GENOMIC DNA]</scope>
    <source>
        <strain evidence="1 3">DSM 23318</strain>
    </source>
</reference>
<evidence type="ECO:0000313" key="4">
    <source>
        <dbReference type="Proteomes" id="UP000265930"/>
    </source>
</evidence>
<evidence type="ECO:0000313" key="1">
    <source>
        <dbReference type="EMBL" id="OPJ57881.1"/>
    </source>
</evidence>
<dbReference type="OrthoDB" id="1907053at2"/>
<sequence>MVKLKYSALYTDNFGCEQAEVYFSKSGFRLKVRNNIFENDSFNFEFYTKGLEGAEHTFELKDNELVEYSIDIKIPLLLAYNKSYYVEEFVLHVERQKNYYNNSLSLFSQDVTCEVEGYDLYELLHKIKKELPRGYEIEDNFSSIFGAVYFESNKENPLRGKIISQELDNDLNKDYMNLWSSQNNKNFERYEKIPITYINNEYCIS</sequence>
<dbReference type="AlphaFoldDB" id="A0A1V4ID35"/>
<dbReference type="Proteomes" id="UP000191056">
    <property type="component" value="Unassembled WGS sequence"/>
</dbReference>
<comment type="caution">
    <text evidence="1">The sequence shown here is derived from an EMBL/GenBank/DDBJ whole genome shotgun (WGS) entry which is preliminary data.</text>
</comment>
<dbReference type="RefSeq" id="WP_079441816.1">
    <property type="nucleotide sequence ID" value="NZ_JBLZIA010000010.1"/>
</dbReference>
<dbReference type="InterPro" id="IPR046271">
    <property type="entry name" value="DUF6304"/>
</dbReference>